<keyword evidence="4" id="KW-0633">Potassium transport</keyword>
<keyword evidence="6" id="KW-0630">Potassium</keyword>
<dbReference type="NCBIfam" id="TIGR00933">
    <property type="entry name" value="2a38"/>
    <property type="match status" value="1"/>
</dbReference>
<proteinExistence type="predicted"/>
<keyword evidence="8" id="KW-0406">Ion transport</keyword>
<dbReference type="GO" id="GO:0015379">
    <property type="term" value="F:potassium:chloride symporter activity"/>
    <property type="evidence" value="ECO:0007669"/>
    <property type="project" value="InterPro"/>
</dbReference>
<dbReference type="PANTHER" id="PTHR32024">
    <property type="entry name" value="TRK SYSTEM POTASSIUM UPTAKE PROTEIN TRKG-RELATED"/>
    <property type="match status" value="1"/>
</dbReference>
<dbReference type="EMBL" id="JENJ01000012">
    <property type="protein sequence ID" value="KGM97304.1"/>
    <property type="molecule type" value="Genomic_DNA"/>
</dbReference>
<comment type="caution">
    <text evidence="11">The sequence shown here is derived from an EMBL/GenBank/DDBJ whole genome shotgun (WGS) entry which is preliminary data.</text>
</comment>
<feature type="transmembrane region" description="Helical" evidence="10">
    <location>
        <begin position="77"/>
        <end position="107"/>
    </location>
</feature>
<feature type="transmembrane region" description="Helical" evidence="10">
    <location>
        <begin position="52"/>
        <end position="71"/>
    </location>
</feature>
<dbReference type="AlphaFoldDB" id="A0A0A0I7A8"/>
<organism evidence="11 12">
    <name type="scientific">Clostridium novyi A str. 4552</name>
    <dbReference type="NCBI Taxonomy" id="1444289"/>
    <lineage>
        <taxon>Bacteria</taxon>
        <taxon>Bacillati</taxon>
        <taxon>Bacillota</taxon>
        <taxon>Clostridia</taxon>
        <taxon>Eubacteriales</taxon>
        <taxon>Clostridiaceae</taxon>
        <taxon>Clostridium</taxon>
    </lineage>
</organism>
<feature type="transmembrane region" description="Helical" evidence="10">
    <location>
        <begin position="284"/>
        <end position="308"/>
    </location>
</feature>
<keyword evidence="9 10" id="KW-0472">Membrane</keyword>
<dbReference type="RefSeq" id="WP_039253678.1">
    <property type="nucleotide sequence ID" value="NZ_JENJ01000012.1"/>
</dbReference>
<feature type="transmembrane region" description="Helical" evidence="10">
    <location>
        <begin position="356"/>
        <end position="377"/>
    </location>
</feature>
<keyword evidence="5 10" id="KW-0812">Transmembrane</keyword>
<evidence type="ECO:0000256" key="8">
    <source>
        <dbReference type="ARBA" id="ARBA00023065"/>
    </source>
</evidence>
<evidence type="ECO:0000313" key="11">
    <source>
        <dbReference type="EMBL" id="KGM97304.1"/>
    </source>
</evidence>
<feature type="transmembrane region" description="Helical" evidence="10">
    <location>
        <begin position="166"/>
        <end position="186"/>
    </location>
</feature>
<evidence type="ECO:0000256" key="1">
    <source>
        <dbReference type="ARBA" id="ARBA00004651"/>
    </source>
</evidence>
<name>A0A0A0I7A8_CLONO</name>
<dbReference type="GO" id="GO:0005886">
    <property type="term" value="C:plasma membrane"/>
    <property type="evidence" value="ECO:0007669"/>
    <property type="project" value="UniProtKB-SubCell"/>
</dbReference>
<feature type="transmembrane region" description="Helical" evidence="10">
    <location>
        <begin position="235"/>
        <end position="254"/>
    </location>
</feature>
<keyword evidence="7 10" id="KW-1133">Transmembrane helix</keyword>
<evidence type="ECO:0000256" key="2">
    <source>
        <dbReference type="ARBA" id="ARBA00022448"/>
    </source>
</evidence>
<evidence type="ECO:0000256" key="10">
    <source>
        <dbReference type="SAM" id="Phobius"/>
    </source>
</evidence>
<comment type="subcellular location">
    <subcellularLocation>
        <location evidence="1">Cell membrane</location>
        <topology evidence="1">Multi-pass membrane protein</topology>
    </subcellularLocation>
</comment>
<evidence type="ECO:0000256" key="9">
    <source>
        <dbReference type="ARBA" id="ARBA00023136"/>
    </source>
</evidence>
<dbReference type="PANTHER" id="PTHR32024:SF1">
    <property type="entry name" value="KTR SYSTEM POTASSIUM UPTAKE PROTEIN B"/>
    <property type="match status" value="1"/>
</dbReference>
<keyword evidence="2" id="KW-0813">Transport</keyword>
<evidence type="ECO:0000256" key="4">
    <source>
        <dbReference type="ARBA" id="ARBA00022538"/>
    </source>
</evidence>
<dbReference type="Proteomes" id="UP000030012">
    <property type="component" value="Unassembled WGS sequence"/>
</dbReference>
<sequence>MHILGVTNLEKGYKRRLTPVQTLALGFFIVIMIGSMLLMLPIASKNGVSTPFVDAFFTSTSAVCITGLTTLNTAAHWSYFGTTVIIVLIQIGGLGFMSFATLFALILGKRITLKERLIMQEAMNSFSLQGLVKLAKYILIFTFSVEGIGALFLSTKFIPRYGLLKGIYFSIFHSISAFCNAGFDLTGDSLVPYYSNTVVILTISFLIIISGLGFSVWAEIYNYKGVGNFSTHSKVAISMTAFLVIVGWALMYLFEMKNPQTIQYMSLKGKLLSSFFASVSPRTAGFYSVSLPDMTLAGKVLTIILMFIGGSPGGTAGGVKTTTIGILLMTVVCVIKNREDTQIFERTIGKNLVYKSFVIVTLAMGVVIMDTMILSFTETGASLEYILYEITSALGTVGLTLGLTPELSVIGKLVICATMYIGRIGPLTLIMALSSKKDKNLIKYPDGKILVG</sequence>
<feature type="transmembrane region" description="Helical" evidence="10">
    <location>
        <begin position="198"/>
        <end position="223"/>
    </location>
</feature>
<dbReference type="Pfam" id="PF02386">
    <property type="entry name" value="TrkH"/>
    <property type="match status" value="1"/>
</dbReference>
<accession>A0A0A0I7A8</accession>
<keyword evidence="3" id="KW-1003">Cell membrane</keyword>
<feature type="transmembrane region" description="Helical" evidence="10">
    <location>
        <begin position="314"/>
        <end position="335"/>
    </location>
</feature>
<protein>
    <submittedName>
        <fullName evidence="11">ATP synthase subunit J</fullName>
    </submittedName>
</protein>
<dbReference type="InterPro" id="IPR004772">
    <property type="entry name" value="TrkH"/>
</dbReference>
<gene>
    <name evidence="11" type="ORF">Z968_04140</name>
</gene>
<feature type="transmembrane region" description="Helical" evidence="10">
    <location>
        <begin position="134"/>
        <end position="154"/>
    </location>
</feature>
<evidence type="ECO:0000256" key="3">
    <source>
        <dbReference type="ARBA" id="ARBA00022475"/>
    </source>
</evidence>
<reference evidence="11 12" key="1">
    <citation type="submission" date="2014-01" db="EMBL/GenBank/DDBJ databases">
        <title>Plasmidome dynamics in the species complex Clostridium novyi sensu lato converts strains of independent lineages into distinctly different pathogens.</title>
        <authorList>
            <person name="Skarin H."/>
            <person name="Segerman B."/>
        </authorList>
    </citation>
    <scope>NUCLEOTIDE SEQUENCE [LARGE SCALE GENOMIC DNA]</scope>
    <source>
        <strain evidence="11 12">4552</strain>
    </source>
</reference>
<evidence type="ECO:0000256" key="5">
    <source>
        <dbReference type="ARBA" id="ARBA00022692"/>
    </source>
</evidence>
<evidence type="ECO:0000313" key="12">
    <source>
        <dbReference type="Proteomes" id="UP000030012"/>
    </source>
</evidence>
<evidence type="ECO:0000256" key="7">
    <source>
        <dbReference type="ARBA" id="ARBA00022989"/>
    </source>
</evidence>
<evidence type="ECO:0000256" key="6">
    <source>
        <dbReference type="ARBA" id="ARBA00022958"/>
    </source>
</evidence>
<dbReference type="InterPro" id="IPR003445">
    <property type="entry name" value="Cat_transpt"/>
</dbReference>
<feature type="transmembrane region" description="Helical" evidence="10">
    <location>
        <begin position="20"/>
        <end position="40"/>
    </location>
</feature>